<evidence type="ECO:0000313" key="4">
    <source>
        <dbReference type="Proteomes" id="UP000239209"/>
    </source>
</evidence>
<dbReference type="EMBL" id="PVZG01000003">
    <property type="protein sequence ID" value="PRY31433.1"/>
    <property type="molecule type" value="Genomic_DNA"/>
</dbReference>
<dbReference type="AlphaFoldDB" id="A0A2T0SDM1"/>
<feature type="region of interest" description="Disordered" evidence="1">
    <location>
        <begin position="71"/>
        <end position="95"/>
    </location>
</feature>
<evidence type="ECO:0000256" key="2">
    <source>
        <dbReference type="SAM" id="Phobius"/>
    </source>
</evidence>
<evidence type="ECO:0000256" key="1">
    <source>
        <dbReference type="SAM" id="MobiDB-lite"/>
    </source>
</evidence>
<proteinExistence type="predicted"/>
<gene>
    <name evidence="3" type="ORF">CLV70_103320</name>
</gene>
<keyword evidence="4" id="KW-1185">Reference proteome</keyword>
<dbReference type="Proteomes" id="UP000239209">
    <property type="component" value="Unassembled WGS sequence"/>
</dbReference>
<feature type="compositionally biased region" description="Low complexity" evidence="1">
    <location>
        <begin position="78"/>
        <end position="94"/>
    </location>
</feature>
<name>A0A2T0SDM1_9ACTN</name>
<organism evidence="3 4">
    <name type="scientific">Pseudosporangium ferrugineum</name>
    <dbReference type="NCBI Taxonomy" id="439699"/>
    <lineage>
        <taxon>Bacteria</taxon>
        <taxon>Bacillati</taxon>
        <taxon>Actinomycetota</taxon>
        <taxon>Actinomycetes</taxon>
        <taxon>Micromonosporales</taxon>
        <taxon>Micromonosporaceae</taxon>
        <taxon>Pseudosporangium</taxon>
    </lineage>
</organism>
<protein>
    <submittedName>
        <fullName evidence="3">Uncharacterized protein</fullName>
    </submittedName>
</protein>
<feature type="transmembrane region" description="Helical" evidence="2">
    <location>
        <begin position="45"/>
        <end position="67"/>
    </location>
</feature>
<reference evidence="3 4" key="1">
    <citation type="submission" date="2018-03" db="EMBL/GenBank/DDBJ databases">
        <title>Genomic Encyclopedia of Archaeal and Bacterial Type Strains, Phase II (KMG-II): from individual species to whole genera.</title>
        <authorList>
            <person name="Goeker M."/>
        </authorList>
    </citation>
    <scope>NUCLEOTIDE SEQUENCE [LARGE SCALE GENOMIC DNA]</scope>
    <source>
        <strain evidence="3 4">DSM 45348</strain>
    </source>
</reference>
<evidence type="ECO:0000313" key="3">
    <source>
        <dbReference type="EMBL" id="PRY31433.1"/>
    </source>
</evidence>
<sequence>MTKQADDEEYGVALLRPLAGEPDGPARIDVARAMRDGRRRRLSRWWASGTAVVALTATAAAGGTLAFSAAGRPAPERAPVATTEPPVTAAPAGPRDCRVTRLPTDGVRKALVTGGDPTGTWLAGRTYPKRGSMSYPLVLWRDGKLAASVDMSGSDQSLEDLNSHGDAVGFSFDPEIKPWSYAEGKLTALAGGEGAAVALNDKGVIVGSLGPAYEGRPARWSSRTAQPESLPMPAGMTVGTAVDIDEDGTVVGTVEGKNREGSGYLWLADGTARKMPLPDVDGTKATMFWPEAIRNGWVVGRSVVDTKRERSFAPFRYRVSTGRYERLPADAGLPQRVAANGWVLGTARLPVITSAGGVTTELPAYPKAAAHPDYLINSYSDDGLVAAGYVIGDDIQNQPLLWRCR</sequence>
<accession>A0A2T0SDM1</accession>
<keyword evidence="2" id="KW-0472">Membrane</keyword>
<keyword evidence="2" id="KW-1133">Transmembrane helix</keyword>
<dbReference type="OrthoDB" id="3365614at2"/>
<keyword evidence="2" id="KW-0812">Transmembrane</keyword>
<comment type="caution">
    <text evidence="3">The sequence shown here is derived from an EMBL/GenBank/DDBJ whole genome shotgun (WGS) entry which is preliminary data.</text>
</comment>
<dbReference type="RefSeq" id="WP_146163998.1">
    <property type="nucleotide sequence ID" value="NZ_PVZG01000003.1"/>
</dbReference>